<feature type="compositionally biased region" description="Polar residues" evidence="1">
    <location>
        <begin position="266"/>
        <end position="284"/>
    </location>
</feature>
<feature type="region of interest" description="Disordered" evidence="1">
    <location>
        <begin position="256"/>
        <end position="290"/>
    </location>
</feature>
<evidence type="ECO:0000259" key="2">
    <source>
        <dbReference type="Pfam" id="PF06985"/>
    </source>
</evidence>
<dbReference type="GO" id="GO:0016301">
    <property type="term" value="F:kinase activity"/>
    <property type="evidence" value="ECO:0007669"/>
    <property type="project" value="UniProtKB-KW"/>
</dbReference>
<keyword evidence="3" id="KW-0808">Transferase</keyword>
<dbReference type="Proteomes" id="UP001390339">
    <property type="component" value="Unassembled WGS sequence"/>
</dbReference>
<sequence>MDKTVYGSGGTEQAVDKDVACDEDGNTPRYLQESGTSSEEDGDSGDDYDEEAIYDTTIACLCLFSNISRNMDSSDKSPQPGQPEQSSREQSSNVDESVMDLSRSFDIWIDYTGALASDESRALDARLQGFKDIKNMILNLLEMLSDNLQHLNNPPKQGADSDEGGDLRQEAINSSRFAVEELHFMANVIRKSSVRNQIYNLSSDFGKDNDHYFENYVFLLVKHTFPHARISLCKQLSTSIAVRRKRLDHKIRHGQKLKTRRIPPSQVRSDQTRAHISQPVTSRLQLPPNPYPKPLHVPEKGNRVVPSSSIGTRSHLNVEMARRGLKARPSFSTISTGSSVRLSTRSYPPKPTFPVGATDCACPYCSQPLSVPKLIHNPSYWNSHLDADIEPYTCLSEQCTSPLLFFVGMDDWIKHMTSMHSEQWASKIHMSTWYCDTGHESMQFNDLESFKKHMVEPDAHPERSIPSASQLDSLCRTRQRVLVRDDAYACPLCDCVPDSLKPVVPTGNSRDLLHQLHRHIASHIKDLAPLSIPTQALPDTTESLSDKSADEEKRRQLRSMSDEEASYPSGYDEGIREVSLSEEENPEERPLLDVEETCETHWRDIDVDSKWHTGGPLLHVHHTIPPDPGSDTILQHFIQAQGYDGGDVDMLYGQTSPVPMTMAGNEDPLTTPNIDSIRPGHYKINHVLCAPCSSISLQLEARGRHRIPIPPLTSTCPMCKMFDWLQGTLQGPPTEPPRQSCEFIVNNLIDSNSIFGVWRELEYDIDNRDLDIGEVSNAGFSPSVTGEQTRGISTGQERFCIITRPSLNEPQAPDSSHSHLIIEPKIRYDAARSLIAECMDKHEKQCGAPAKHIAVPLQSFRLIHCDSRSVRFAEEGCCYVALSYIVGNHPHHRSAAFGNPPKYPPTIEDAIQVTIGLGFAYLWVDQYCIDFANPKDKKTQFRQIGQIYQKAALTIVASAGKGLDYGLPGVSRARTGLPDPIVRPSYTIRPLPNYPHAHIRNSEWATWGWTYQEAFLSRRCLFFTDSQMYYECQGMNRNEISLGRFSNFNYRSSLFPKSDLTTYDLLDCITDYSARTFTVVSDRLVAFLGVLDTFLTAVPDPIYHLWGVPFKVNHEEQQYRLYLGSWSVEPSDRIYGFPSWSWLGWTGQASLKARIVADTLDYSAIISVKVEEAGHMVELQPSLLKRYYPHHPESIPENAPAALQLESLAFPIYAVKHVRTNPGCTLIEIRQTRRMVDQYSNVDASALSEKFPKANWICWQDVGGRWVYAEYEPIDRSFIAGLHENEKTELLSVALVRYSEKWEDDWSSSDDTKEQVPDETGYFAVLHDVEGGYETVGYLSLRGWKRLYIEVGEDASLQDELRIHCWPKMTQQVVRWL</sequence>
<dbReference type="Pfam" id="PF06985">
    <property type="entry name" value="HET"/>
    <property type="match status" value="1"/>
</dbReference>
<dbReference type="InterPro" id="IPR010730">
    <property type="entry name" value="HET"/>
</dbReference>
<evidence type="ECO:0000313" key="3">
    <source>
        <dbReference type="EMBL" id="KAK8877655.1"/>
    </source>
</evidence>
<evidence type="ECO:0000313" key="4">
    <source>
        <dbReference type="Proteomes" id="UP001390339"/>
    </source>
</evidence>
<keyword evidence="4" id="KW-1185">Reference proteome</keyword>
<accession>A0ABR2JIL4</accession>
<organism evidence="3 4">
    <name type="scientific">Apiospora arundinis</name>
    <dbReference type="NCBI Taxonomy" id="335852"/>
    <lineage>
        <taxon>Eukaryota</taxon>
        <taxon>Fungi</taxon>
        <taxon>Dikarya</taxon>
        <taxon>Ascomycota</taxon>
        <taxon>Pezizomycotina</taxon>
        <taxon>Sordariomycetes</taxon>
        <taxon>Xylariomycetidae</taxon>
        <taxon>Amphisphaeriales</taxon>
        <taxon>Apiosporaceae</taxon>
        <taxon>Apiospora</taxon>
    </lineage>
</organism>
<feature type="region of interest" description="Disordered" evidence="1">
    <location>
        <begin position="536"/>
        <end position="574"/>
    </location>
</feature>
<name>A0ABR2JIL4_9PEZI</name>
<dbReference type="PANTHER" id="PTHR33112">
    <property type="entry name" value="DOMAIN PROTEIN, PUTATIVE-RELATED"/>
    <property type="match status" value="1"/>
</dbReference>
<proteinExistence type="predicted"/>
<feature type="compositionally biased region" description="Basic and acidic residues" evidence="1">
    <location>
        <begin position="544"/>
        <end position="554"/>
    </location>
</feature>
<feature type="compositionally biased region" description="Acidic residues" evidence="1">
    <location>
        <begin position="38"/>
        <end position="49"/>
    </location>
</feature>
<feature type="region of interest" description="Disordered" evidence="1">
    <location>
        <begin position="1"/>
        <end position="49"/>
    </location>
</feature>
<protein>
    <submittedName>
        <fullName evidence="3">Camk camk1 camk1-cmk kinase</fullName>
    </submittedName>
</protein>
<dbReference type="EMBL" id="JAPCWZ010000002">
    <property type="protein sequence ID" value="KAK8877655.1"/>
    <property type="molecule type" value="Genomic_DNA"/>
</dbReference>
<gene>
    <name evidence="3" type="ORF">PGQ11_002601</name>
</gene>
<dbReference type="PANTHER" id="PTHR33112:SF1">
    <property type="entry name" value="HETEROKARYON INCOMPATIBILITY DOMAIN-CONTAINING PROTEIN"/>
    <property type="match status" value="1"/>
</dbReference>
<evidence type="ECO:0000256" key="1">
    <source>
        <dbReference type="SAM" id="MobiDB-lite"/>
    </source>
</evidence>
<keyword evidence="3" id="KW-0418">Kinase</keyword>
<reference evidence="3 4" key="1">
    <citation type="journal article" date="2024" name="IMA Fungus">
        <title>Apiospora arundinis, a panoply of carbohydrate-active enzymes and secondary metabolites.</title>
        <authorList>
            <person name="Sorensen T."/>
            <person name="Petersen C."/>
            <person name="Muurmann A.T."/>
            <person name="Christiansen J.V."/>
            <person name="Brundto M.L."/>
            <person name="Overgaard C.K."/>
            <person name="Boysen A.T."/>
            <person name="Wollenberg R.D."/>
            <person name="Larsen T.O."/>
            <person name="Sorensen J.L."/>
            <person name="Nielsen K.L."/>
            <person name="Sondergaard T.E."/>
        </authorList>
    </citation>
    <scope>NUCLEOTIDE SEQUENCE [LARGE SCALE GENOMIC DNA]</scope>
    <source>
        <strain evidence="3 4">AAU 773</strain>
    </source>
</reference>
<feature type="domain" description="Heterokaryon incompatibility" evidence="2">
    <location>
        <begin position="879"/>
        <end position="1013"/>
    </location>
</feature>
<feature type="compositionally biased region" description="Polar residues" evidence="1">
    <location>
        <begin position="71"/>
        <end position="95"/>
    </location>
</feature>
<comment type="caution">
    <text evidence="3">The sequence shown here is derived from an EMBL/GenBank/DDBJ whole genome shotgun (WGS) entry which is preliminary data.</text>
</comment>
<feature type="region of interest" description="Disordered" evidence="1">
    <location>
        <begin position="71"/>
        <end position="96"/>
    </location>
</feature>